<dbReference type="PANTHER" id="PTHR46560">
    <property type="entry name" value="CYPHER, ISOFORM B"/>
    <property type="match status" value="1"/>
</dbReference>
<proteinExistence type="predicted"/>
<dbReference type="WBParaSite" id="PSAMB.scaffold2458size23100.g17974.t1">
    <property type="protein sequence ID" value="PSAMB.scaffold2458size23100.g17974.t1"/>
    <property type="gene ID" value="PSAMB.scaffold2458size23100.g17974"/>
</dbReference>
<feature type="region of interest" description="Disordered" evidence="1">
    <location>
        <begin position="392"/>
        <end position="455"/>
    </location>
</feature>
<organism evidence="3 4">
    <name type="scientific">Plectus sambesii</name>
    <dbReference type="NCBI Taxonomy" id="2011161"/>
    <lineage>
        <taxon>Eukaryota</taxon>
        <taxon>Metazoa</taxon>
        <taxon>Ecdysozoa</taxon>
        <taxon>Nematoda</taxon>
        <taxon>Chromadorea</taxon>
        <taxon>Plectida</taxon>
        <taxon>Plectina</taxon>
        <taxon>Plectoidea</taxon>
        <taxon>Plectidae</taxon>
        <taxon>Plectus</taxon>
    </lineage>
</organism>
<dbReference type="Proteomes" id="UP000887566">
    <property type="component" value="Unplaced"/>
</dbReference>
<keyword evidence="3" id="KW-1185">Reference proteome</keyword>
<feature type="domain" description="ZP" evidence="2">
    <location>
        <begin position="1"/>
        <end position="202"/>
    </location>
</feature>
<dbReference type="PANTHER" id="PTHR46560:SF5">
    <property type="entry name" value="CYPHER, ISOFORM B"/>
    <property type="match status" value="1"/>
</dbReference>
<dbReference type="AlphaFoldDB" id="A0A914VTC0"/>
<accession>A0A914VTC0</accession>
<evidence type="ECO:0000259" key="2">
    <source>
        <dbReference type="PROSITE" id="PS51034"/>
    </source>
</evidence>
<dbReference type="InterPro" id="IPR001507">
    <property type="entry name" value="ZP_dom"/>
</dbReference>
<dbReference type="PROSITE" id="PS51034">
    <property type="entry name" value="ZP_2"/>
    <property type="match status" value="1"/>
</dbReference>
<evidence type="ECO:0000313" key="3">
    <source>
        <dbReference type="Proteomes" id="UP000887566"/>
    </source>
</evidence>
<evidence type="ECO:0000256" key="1">
    <source>
        <dbReference type="SAM" id="MobiDB-lite"/>
    </source>
</evidence>
<sequence length="551" mass="61129">MVYTRPYRGSCNVLGLGEDSVTLLIPLKSPGREDCGVIKHDNLDTVVVDVRSHHAVEMITDRSFLVQCSSTRDSAVTKSVQPQISAALKLLKNDNIPDRTVVGDSYTVELLVPDGLRYTATSCLAFSAADDIQLALLSDRNGCPIGDVITSFFPVLDGSGRVRAEMVMFDFNNSHHFHIQCAVVRCTDLCRRPSCPDQSRSSGYAQLLSHKDPGSTITATRVNVLDDRHKLEDNTLQWDQCEVAPGSSTAALSLLLTILVLLTGTSCLSAWFNRPFRCQFNVAPRDTPYSFKHDFLRIIEEQITPPGTPRFSLLSSSVVQEAFRSTMSTLSSRRAKHSAVNMSLSPSALATSEYQNVKTVLSQSNVETSNGHRPSSYSLAKATNEEIKAQTEVKPAIPNEPSESLTVVQPQKQKPIPPPRKQSLRNSLREDTYSILPSPPSARSYMDTSEQFPPPPSRLEAVNMEKDDTVLVTVTNNHVKFDQQLTVYTEGLDEDDIERARSMASTYMTLNNRMTTSSVDRTDTVPREYPLMGVSALVNEPHKNVYWFYDV</sequence>
<evidence type="ECO:0000313" key="4">
    <source>
        <dbReference type="WBParaSite" id="PSAMB.scaffold2458size23100.g17974.t1"/>
    </source>
</evidence>
<reference evidence="4" key="1">
    <citation type="submission" date="2022-11" db="UniProtKB">
        <authorList>
            <consortium name="WormBaseParasite"/>
        </authorList>
    </citation>
    <scope>IDENTIFICATION</scope>
</reference>
<protein>
    <submittedName>
        <fullName evidence="4">ZP domain-containing protein</fullName>
    </submittedName>
</protein>
<name>A0A914VTC0_9BILA</name>